<organism evidence="1 2">
    <name type="scientific">Colocasia esculenta</name>
    <name type="common">Wild taro</name>
    <name type="synonym">Arum esculentum</name>
    <dbReference type="NCBI Taxonomy" id="4460"/>
    <lineage>
        <taxon>Eukaryota</taxon>
        <taxon>Viridiplantae</taxon>
        <taxon>Streptophyta</taxon>
        <taxon>Embryophyta</taxon>
        <taxon>Tracheophyta</taxon>
        <taxon>Spermatophyta</taxon>
        <taxon>Magnoliopsida</taxon>
        <taxon>Liliopsida</taxon>
        <taxon>Araceae</taxon>
        <taxon>Aroideae</taxon>
        <taxon>Colocasieae</taxon>
        <taxon>Colocasia</taxon>
    </lineage>
</organism>
<name>A0A843TH77_COLES</name>
<dbReference type="Proteomes" id="UP000652761">
    <property type="component" value="Unassembled WGS sequence"/>
</dbReference>
<evidence type="ECO:0000313" key="2">
    <source>
        <dbReference type="Proteomes" id="UP000652761"/>
    </source>
</evidence>
<dbReference type="AlphaFoldDB" id="A0A843TH77"/>
<comment type="caution">
    <text evidence="1">The sequence shown here is derived from an EMBL/GenBank/DDBJ whole genome shotgun (WGS) entry which is preliminary data.</text>
</comment>
<reference evidence="1" key="1">
    <citation type="submission" date="2017-07" db="EMBL/GenBank/DDBJ databases">
        <title>Taro Niue Genome Assembly and Annotation.</title>
        <authorList>
            <person name="Atibalentja N."/>
            <person name="Keating K."/>
            <person name="Fields C.J."/>
        </authorList>
    </citation>
    <scope>NUCLEOTIDE SEQUENCE</scope>
    <source>
        <strain evidence="1">Niue_2</strain>
        <tissue evidence="1">Leaf</tissue>
    </source>
</reference>
<evidence type="ECO:0000313" key="1">
    <source>
        <dbReference type="EMBL" id="MQL69487.1"/>
    </source>
</evidence>
<dbReference type="EMBL" id="NMUH01000038">
    <property type="protein sequence ID" value="MQL69487.1"/>
    <property type="molecule type" value="Genomic_DNA"/>
</dbReference>
<proteinExistence type="predicted"/>
<protein>
    <submittedName>
        <fullName evidence="1">Uncharacterized protein</fullName>
    </submittedName>
</protein>
<gene>
    <name evidence="1" type="ORF">Taro_001770</name>
</gene>
<sequence>MCTIEVCVVFLDTLTPVFELYVRLRERWQRGSDLPKSLKVLGMGLQLCGLQVVLVLCVRVGYWRHEPVVHSRVVESFLSDSCFATGCGLCVVTRWLRFYHCGCGSVVVPHGGRYPYPLWVALCCVGCGGSVYVCQGFKRCCGAVLRGGHVV</sequence>
<accession>A0A843TH77</accession>
<keyword evidence="2" id="KW-1185">Reference proteome</keyword>